<evidence type="ECO:0000256" key="4">
    <source>
        <dbReference type="ARBA" id="ARBA00023125"/>
    </source>
</evidence>
<dbReference type="SUPFAM" id="SSF88659">
    <property type="entry name" value="Sigma3 and sigma4 domains of RNA polymerase sigma factors"/>
    <property type="match status" value="1"/>
</dbReference>
<comment type="similarity">
    <text evidence="1">Belongs to the sigma-70 factor family. ECF subfamily.</text>
</comment>
<dbReference type="InterPro" id="IPR013249">
    <property type="entry name" value="RNA_pol_sigma70_r4_t2"/>
</dbReference>
<dbReference type="PANTHER" id="PTHR43133">
    <property type="entry name" value="RNA POLYMERASE ECF-TYPE SIGMA FACTO"/>
    <property type="match status" value="1"/>
</dbReference>
<gene>
    <name evidence="7" type="ORF">GCM10010170_098200</name>
</gene>
<proteinExistence type="inferred from homology"/>
<evidence type="ECO:0000313" key="7">
    <source>
        <dbReference type="EMBL" id="GAA2387272.1"/>
    </source>
</evidence>
<comment type="caution">
    <text evidence="7">The sequence shown here is derived from an EMBL/GenBank/DDBJ whole genome shotgun (WGS) entry which is preliminary data.</text>
</comment>
<dbReference type="EMBL" id="BAAARV010000104">
    <property type="protein sequence ID" value="GAA2387272.1"/>
    <property type="molecule type" value="Genomic_DNA"/>
</dbReference>
<protein>
    <recommendedName>
        <fullName evidence="6">RNA polymerase sigma factor 70 region 4 type 2 domain-containing protein</fullName>
    </recommendedName>
</protein>
<feature type="domain" description="RNA polymerase sigma factor 70 region 4 type 2" evidence="6">
    <location>
        <begin position="114"/>
        <end position="164"/>
    </location>
</feature>
<dbReference type="Pfam" id="PF08281">
    <property type="entry name" value="Sigma70_r4_2"/>
    <property type="match status" value="1"/>
</dbReference>
<reference evidence="8" key="1">
    <citation type="journal article" date="2019" name="Int. J. Syst. Evol. Microbiol.">
        <title>The Global Catalogue of Microorganisms (GCM) 10K type strain sequencing project: providing services to taxonomists for standard genome sequencing and annotation.</title>
        <authorList>
            <consortium name="The Broad Institute Genomics Platform"/>
            <consortium name="The Broad Institute Genome Sequencing Center for Infectious Disease"/>
            <person name="Wu L."/>
            <person name="Ma J."/>
        </authorList>
    </citation>
    <scope>NUCLEOTIDE SEQUENCE [LARGE SCALE GENOMIC DNA]</scope>
    <source>
        <strain evidence="8">JCM 3272</strain>
    </source>
</reference>
<evidence type="ECO:0000256" key="3">
    <source>
        <dbReference type="ARBA" id="ARBA00023082"/>
    </source>
</evidence>
<evidence type="ECO:0000259" key="6">
    <source>
        <dbReference type="Pfam" id="PF08281"/>
    </source>
</evidence>
<accession>A0ABP5UTR4</accession>
<keyword evidence="5" id="KW-0804">Transcription</keyword>
<dbReference type="Gene3D" id="1.10.1740.10">
    <property type="match status" value="1"/>
</dbReference>
<dbReference type="InterPro" id="IPR013324">
    <property type="entry name" value="RNA_pol_sigma_r3/r4-like"/>
</dbReference>
<dbReference type="RefSeq" id="WP_344619626.1">
    <property type="nucleotide sequence ID" value="NZ_BAAARV010000104.1"/>
</dbReference>
<evidence type="ECO:0000256" key="1">
    <source>
        <dbReference type="ARBA" id="ARBA00010641"/>
    </source>
</evidence>
<dbReference type="InterPro" id="IPR013325">
    <property type="entry name" value="RNA_pol_sigma_r2"/>
</dbReference>
<dbReference type="PANTHER" id="PTHR43133:SF8">
    <property type="entry name" value="RNA POLYMERASE SIGMA FACTOR HI_1459-RELATED"/>
    <property type="match status" value="1"/>
</dbReference>
<organism evidence="7 8">
    <name type="scientific">Dactylosporangium salmoneum</name>
    <dbReference type="NCBI Taxonomy" id="53361"/>
    <lineage>
        <taxon>Bacteria</taxon>
        <taxon>Bacillati</taxon>
        <taxon>Actinomycetota</taxon>
        <taxon>Actinomycetes</taxon>
        <taxon>Micromonosporales</taxon>
        <taxon>Micromonosporaceae</taxon>
        <taxon>Dactylosporangium</taxon>
    </lineage>
</organism>
<keyword evidence="4" id="KW-0238">DNA-binding</keyword>
<keyword evidence="8" id="KW-1185">Reference proteome</keyword>
<keyword evidence="2" id="KW-0805">Transcription regulation</keyword>
<dbReference type="InterPro" id="IPR039425">
    <property type="entry name" value="RNA_pol_sigma-70-like"/>
</dbReference>
<evidence type="ECO:0000313" key="8">
    <source>
        <dbReference type="Proteomes" id="UP001501444"/>
    </source>
</evidence>
<dbReference type="Proteomes" id="UP001501444">
    <property type="component" value="Unassembled WGS sequence"/>
</dbReference>
<dbReference type="InterPro" id="IPR036388">
    <property type="entry name" value="WH-like_DNA-bd_sf"/>
</dbReference>
<name>A0ABP5UTR4_9ACTN</name>
<evidence type="ECO:0000256" key="2">
    <source>
        <dbReference type="ARBA" id="ARBA00023015"/>
    </source>
</evidence>
<keyword evidence="3" id="KW-0731">Sigma factor</keyword>
<sequence length="184" mass="21214">MTHEIGTAPPDFAEFYRAEAVRVQHVMSAFCGRELGAEAAAEGFARMLERWARLRDVGPLQRRAYVLTTAKNYARRRAESESRYVPLEDRPGQEPAALDAALDRVDDRLGLEREVRRLIDAQPHRRRQVAFLYFLHDDGYGEIAQLLEMNESTVRSHVAELRKLLRPYVRRLQEITEASEHGRA</sequence>
<evidence type="ECO:0000256" key="5">
    <source>
        <dbReference type="ARBA" id="ARBA00023163"/>
    </source>
</evidence>
<dbReference type="Gene3D" id="1.10.10.10">
    <property type="entry name" value="Winged helix-like DNA-binding domain superfamily/Winged helix DNA-binding domain"/>
    <property type="match status" value="1"/>
</dbReference>
<dbReference type="SUPFAM" id="SSF88946">
    <property type="entry name" value="Sigma2 domain of RNA polymerase sigma factors"/>
    <property type="match status" value="1"/>
</dbReference>